<proteinExistence type="predicted"/>
<feature type="region of interest" description="Disordered" evidence="1">
    <location>
        <begin position="258"/>
        <end position="333"/>
    </location>
</feature>
<dbReference type="Proteomes" id="UP000215289">
    <property type="component" value="Unassembled WGS sequence"/>
</dbReference>
<comment type="caution">
    <text evidence="2">The sequence shown here is derived from an EMBL/GenBank/DDBJ whole genome shotgun (WGS) entry which is preliminary data.</text>
</comment>
<dbReference type="OrthoDB" id="4494076at2759"/>
<evidence type="ECO:0000313" key="3">
    <source>
        <dbReference type="Proteomes" id="UP000215289"/>
    </source>
</evidence>
<protein>
    <submittedName>
        <fullName evidence="2">Uncharacterized protein</fullName>
    </submittedName>
</protein>
<reference evidence="2 3" key="1">
    <citation type="submission" date="2018-08" db="EMBL/GenBank/DDBJ databases">
        <title>Draft genome sequences of two Aspergillus turcosus clinical strains isolated from bronchoalveolar lavage fluid: one azole-susceptible and the other azole-resistant.</title>
        <authorList>
            <person name="Parent-Michaud M."/>
            <person name="Dufresne P.J."/>
            <person name="Fournier E."/>
            <person name="Martineau C."/>
            <person name="Moreira S."/>
            <person name="Perkins V."/>
            <person name="De Repentigny L."/>
            <person name="Dufresne S.F."/>
        </authorList>
    </citation>
    <scope>NUCLEOTIDE SEQUENCE [LARGE SCALE GENOMIC DNA]</scope>
    <source>
        <strain evidence="2">HMR AF 1038</strain>
    </source>
</reference>
<name>A0A3R7HPG7_9EURO</name>
<evidence type="ECO:0000256" key="1">
    <source>
        <dbReference type="SAM" id="MobiDB-lite"/>
    </source>
</evidence>
<gene>
    <name evidence="2" type="ORF">CFD26_102035</name>
</gene>
<organism evidence="2 3">
    <name type="scientific">Aspergillus turcosus</name>
    <dbReference type="NCBI Taxonomy" id="1245748"/>
    <lineage>
        <taxon>Eukaryota</taxon>
        <taxon>Fungi</taxon>
        <taxon>Dikarya</taxon>
        <taxon>Ascomycota</taxon>
        <taxon>Pezizomycotina</taxon>
        <taxon>Eurotiomycetes</taxon>
        <taxon>Eurotiomycetidae</taxon>
        <taxon>Eurotiales</taxon>
        <taxon>Aspergillaceae</taxon>
        <taxon>Aspergillus</taxon>
        <taxon>Aspergillus subgen. Fumigati</taxon>
    </lineage>
</organism>
<dbReference type="AlphaFoldDB" id="A0A3R7HPG7"/>
<sequence>MGIRNQEYLARHHGVRDLYHKLKALKDEYIDTERSEALGIAYSRMDLFSPTSFFSPNPRTESIVPEAGIDEDSFHRYPQNDMLVSVFGISPENLRESTYKGGRFEALVQTYLNYAESQDEKCEPSSHNIMNGGPERGQLGSIFHGPKLSSVVTAAGFTESCHRVLVMESGNDVEKNDAITVSELEILVIAVSFLMPSHARVIRCYFDDGKLNVQSTPLYNFDVDRSEYSRLMDDFLRWVEPIPTGDTVLAEKFRKPAVATAQGDKGTTSESPATASMEAAPSFGPPSLGLAVRSGNTGWQRSSKPTSQQGFRSGPAGRGSPSDENAPLSRRGR</sequence>
<accession>A0A3R7HPG7</accession>
<evidence type="ECO:0000313" key="2">
    <source>
        <dbReference type="EMBL" id="RLL93180.1"/>
    </source>
</evidence>
<dbReference type="EMBL" id="NIDN02000373">
    <property type="protein sequence ID" value="RLL93180.1"/>
    <property type="molecule type" value="Genomic_DNA"/>
</dbReference>
<feature type="compositionally biased region" description="Polar residues" evidence="1">
    <location>
        <begin position="265"/>
        <end position="274"/>
    </location>
</feature>
<feature type="compositionally biased region" description="Polar residues" evidence="1">
    <location>
        <begin position="294"/>
        <end position="311"/>
    </location>
</feature>
<keyword evidence="3" id="KW-1185">Reference proteome</keyword>